<protein>
    <submittedName>
        <fullName evidence="1">Uncharacterized protein</fullName>
    </submittedName>
</protein>
<accession>E8MB82</accession>
<evidence type="ECO:0000313" key="1">
    <source>
        <dbReference type="EMBL" id="EGA68665.1"/>
    </source>
</evidence>
<evidence type="ECO:0000313" key="2">
    <source>
        <dbReference type="Proteomes" id="UP000006228"/>
    </source>
</evidence>
<proteinExistence type="predicted"/>
<sequence>MSRTVQNVTFNIKFTIVESKQKRHLELGWLKMALLYSSKSQKQTFAFIIGKLRKLNVI</sequence>
<comment type="caution">
    <text evidence="1">The sequence shown here is derived from an EMBL/GenBank/DDBJ whole genome shotgun (WGS) entry which is preliminary data.</text>
</comment>
<dbReference type="Proteomes" id="UP000006228">
    <property type="component" value="Unassembled WGS sequence"/>
</dbReference>
<dbReference type="EMBL" id="AEVT01000099">
    <property type="protein sequence ID" value="EGA68665.1"/>
    <property type="molecule type" value="Genomic_DNA"/>
</dbReference>
<gene>
    <name evidence="1" type="ORF">VISI1226_03455</name>
</gene>
<reference evidence="1 2" key="1">
    <citation type="journal article" date="2012" name="Int. J. Syst. Evol. Microbiol.">
        <title>Vibrio caribbeanicus sp. nov., isolated from the marine sponge Scleritoderma cyanea.</title>
        <authorList>
            <person name="Hoffmann M."/>
            <person name="Monday S.R."/>
            <person name="Allard M.W."/>
            <person name="Strain E.A."/>
            <person name="Whittaker P."/>
            <person name="Naum M."/>
            <person name="McCarthy P.J."/>
            <person name="Lopez J.V."/>
            <person name="Fischer M."/>
            <person name="Brown E.W."/>
        </authorList>
    </citation>
    <scope>NUCLEOTIDE SEQUENCE [LARGE SCALE GENOMIC DNA]</scope>
    <source>
        <strain evidence="2">DSMZ 21326</strain>
    </source>
</reference>
<name>E8MB82_PHOS4</name>
<organism evidence="1 2">
    <name type="scientific">Vibrio sinaloensis DSM 21326</name>
    <dbReference type="NCBI Taxonomy" id="945550"/>
    <lineage>
        <taxon>Bacteria</taxon>
        <taxon>Pseudomonadati</taxon>
        <taxon>Pseudomonadota</taxon>
        <taxon>Gammaproteobacteria</taxon>
        <taxon>Vibrionales</taxon>
        <taxon>Vibrionaceae</taxon>
        <taxon>Vibrio</taxon>
        <taxon>Vibrio oreintalis group</taxon>
    </lineage>
</organism>
<dbReference type="AlphaFoldDB" id="E8MB82"/>